<dbReference type="SUPFAM" id="SSF103473">
    <property type="entry name" value="MFS general substrate transporter"/>
    <property type="match status" value="2"/>
</dbReference>
<feature type="transmembrane region" description="Helical" evidence="7">
    <location>
        <begin position="345"/>
        <end position="367"/>
    </location>
</feature>
<keyword evidence="2" id="KW-0813">Transport</keyword>
<dbReference type="PANTHER" id="PTHR19432">
    <property type="entry name" value="SUGAR TRANSPORTER"/>
    <property type="match status" value="1"/>
</dbReference>
<dbReference type="AlphaFoldDB" id="A0A2T2P0S0"/>
<evidence type="ECO:0000256" key="3">
    <source>
        <dbReference type="ARBA" id="ARBA00022692"/>
    </source>
</evidence>
<keyword evidence="4 7" id="KW-1133">Transmembrane helix</keyword>
<evidence type="ECO:0000313" key="8">
    <source>
        <dbReference type="EMBL" id="PSN71116.1"/>
    </source>
</evidence>
<dbReference type="PANTHER" id="PTHR19432:SF35">
    <property type="entry name" value="SOLUTE CARRIER FAMILY 45 MEMBER 3 ISOFORM X1"/>
    <property type="match status" value="1"/>
</dbReference>
<evidence type="ECO:0008006" key="10">
    <source>
        <dbReference type="Google" id="ProtNLM"/>
    </source>
</evidence>
<evidence type="ECO:0000256" key="5">
    <source>
        <dbReference type="ARBA" id="ARBA00023136"/>
    </source>
</evidence>
<keyword evidence="5 7" id="KW-0472">Membrane</keyword>
<proteinExistence type="predicted"/>
<dbReference type="Proteomes" id="UP000240883">
    <property type="component" value="Unassembled WGS sequence"/>
</dbReference>
<feature type="compositionally biased region" description="Low complexity" evidence="6">
    <location>
        <begin position="1"/>
        <end position="13"/>
    </location>
</feature>
<keyword evidence="3 7" id="KW-0812">Transmembrane</keyword>
<name>A0A2T2P0S0_CORCC</name>
<gene>
    <name evidence="8" type="ORF">BS50DRAFT_673754</name>
</gene>
<keyword evidence="9" id="KW-1185">Reference proteome</keyword>
<feature type="transmembrane region" description="Helical" evidence="7">
    <location>
        <begin position="165"/>
        <end position="183"/>
    </location>
</feature>
<dbReference type="InterPro" id="IPR036259">
    <property type="entry name" value="MFS_trans_sf"/>
</dbReference>
<protein>
    <recommendedName>
        <fullName evidence="10">MFS general substrate transporter</fullName>
    </recommendedName>
</protein>
<evidence type="ECO:0000313" key="9">
    <source>
        <dbReference type="Proteomes" id="UP000240883"/>
    </source>
</evidence>
<dbReference type="EMBL" id="KZ678131">
    <property type="protein sequence ID" value="PSN71116.1"/>
    <property type="molecule type" value="Genomic_DNA"/>
</dbReference>
<dbReference type="Gene3D" id="1.20.1250.20">
    <property type="entry name" value="MFS general substrate transporter like domains"/>
    <property type="match status" value="1"/>
</dbReference>
<comment type="subcellular location">
    <subcellularLocation>
        <location evidence="1">Membrane</location>
        <topology evidence="1">Multi-pass membrane protein</topology>
    </subcellularLocation>
</comment>
<feature type="compositionally biased region" description="Polar residues" evidence="6">
    <location>
        <begin position="24"/>
        <end position="44"/>
    </location>
</feature>
<feature type="transmembrane region" description="Helical" evidence="7">
    <location>
        <begin position="123"/>
        <end position="144"/>
    </location>
</feature>
<feature type="transmembrane region" description="Helical" evidence="7">
    <location>
        <begin position="575"/>
        <end position="595"/>
    </location>
</feature>
<reference evidence="8 9" key="1">
    <citation type="journal article" date="2018" name="Front. Microbiol.">
        <title>Genome-Wide Analysis of Corynespora cassiicola Leaf Fall Disease Putative Effectors.</title>
        <authorList>
            <person name="Lopez D."/>
            <person name="Ribeiro S."/>
            <person name="Label P."/>
            <person name="Fumanal B."/>
            <person name="Venisse J.S."/>
            <person name="Kohler A."/>
            <person name="de Oliveira R.R."/>
            <person name="Labutti K."/>
            <person name="Lipzen A."/>
            <person name="Lail K."/>
            <person name="Bauer D."/>
            <person name="Ohm R.A."/>
            <person name="Barry K.W."/>
            <person name="Spatafora J."/>
            <person name="Grigoriev I.V."/>
            <person name="Martin F.M."/>
            <person name="Pujade-Renaud V."/>
        </authorList>
    </citation>
    <scope>NUCLEOTIDE SEQUENCE [LARGE SCALE GENOMIC DNA]</scope>
    <source>
        <strain evidence="8 9">Philippines</strain>
    </source>
</reference>
<feature type="region of interest" description="Disordered" evidence="6">
    <location>
        <begin position="1"/>
        <end position="46"/>
    </location>
</feature>
<feature type="transmembrane region" description="Helical" evidence="7">
    <location>
        <begin position="607"/>
        <end position="626"/>
    </location>
</feature>
<feature type="transmembrane region" description="Helical" evidence="7">
    <location>
        <begin position="93"/>
        <end position="111"/>
    </location>
</feature>
<feature type="transmembrane region" description="Helical" evidence="7">
    <location>
        <begin position="502"/>
        <end position="526"/>
    </location>
</feature>
<sequence length="646" mass="70530">MTPARSTTASASPPASPPYEPSNVDGSSASQPKVVSFRRSSSPNRPLMEYINEHSPLVGPRPSTEVDPLLKVVSPIGSDEWEGDVDEETKSSWFLFLLTLGGLGLQIGWSVETSNGSPYLLSLGLSKSMLALVWIAGPLSGVLVQPYVGMKSDNCRIRWGRRRPFIVGGTIATIASLMILAWAREIVSSFLGIFGADPDSEGVKTSVVLFAVLFVYILDFAINVVQAGIRAYIVDIAPTHQQEAANAWMIRTSGVGNIMGYLAGNADLPAYLPFLGGSQFKVLCAIASFIMATTIAISCSTVQERDPRFDGAPQEHDGLLAFFKSLARSVRSLPPQIKRVCEVQLLAWIGWFPFLFYISTYIGQIYVDPLFEANPHMSDEEIDKKWEEGTRVGTRALLIFAITTFAASCFLPFIIPPSFTAPQQQPPTPMTPTTPRSVQGSGYFSLRDTPKRKPKTLMERFSAYGDAMQIQSLTLRRSWMLSHVMFAVLMAMTFFVRSTFAATLLVGLIGIPWALTNWAPFALISSEISKRDAMRRGLYRPPTQDRDAALVAAGEDDAAETGSDQAGVVLGIHNVAIAAPQVIATLVSSIIFKWLQKPRGSPGDNSVAWVLRFGGCCALGAAWLTLRVAEEKKDVDAMSIRRRRDS</sequence>
<dbReference type="GO" id="GO:0005886">
    <property type="term" value="C:plasma membrane"/>
    <property type="evidence" value="ECO:0007669"/>
    <property type="project" value="TreeGrafter"/>
</dbReference>
<organism evidence="8 9">
    <name type="scientific">Corynespora cassiicola Philippines</name>
    <dbReference type="NCBI Taxonomy" id="1448308"/>
    <lineage>
        <taxon>Eukaryota</taxon>
        <taxon>Fungi</taxon>
        <taxon>Dikarya</taxon>
        <taxon>Ascomycota</taxon>
        <taxon>Pezizomycotina</taxon>
        <taxon>Dothideomycetes</taxon>
        <taxon>Pleosporomycetidae</taxon>
        <taxon>Pleosporales</taxon>
        <taxon>Corynesporascaceae</taxon>
        <taxon>Corynespora</taxon>
    </lineage>
</organism>
<evidence type="ECO:0000256" key="7">
    <source>
        <dbReference type="SAM" id="Phobius"/>
    </source>
</evidence>
<evidence type="ECO:0000256" key="6">
    <source>
        <dbReference type="SAM" id="MobiDB-lite"/>
    </source>
</evidence>
<feature type="transmembrane region" description="Helical" evidence="7">
    <location>
        <begin position="478"/>
        <end position="496"/>
    </location>
</feature>
<evidence type="ECO:0000256" key="2">
    <source>
        <dbReference type="ARBA" id="ARBA00022448"/>
    </source>
</evidence>
<feature type="transmembrane region" description="Helical" evidence="7">
    <location>
        <begin position="203"/>
        <end position="222"/>
    </location>
</feature>
<evidence type="ECO:0000256" key="4">
    <source>
        <dbReference type="ARBA" id="ARBA00022989"/>
    </source>
</evidence>
<feature type="transmembrane region" description="Helical" evidence="7">
    <location>
        <begin position="396"/>
        <end position="415"/>
    </location>
</feature>
<dbReference type="GO" id="GO:0008506">
    <property type="term" value="F:sucrose:proton symporter activity"/>
    <property type="evidence" value="ECO:0007669"/>
    <property type="project" value="TreeGrafter"/>
</dbReference>
<dbReference type="STRING" id="1448308.A0A2T2P0S0"/>
<evidence type="ECO:0000256" key="1">
    <source>
        <dbReference type="ARBA" id="ARBA00004141"/>
    </source>
</evidence>
<dbReference type="Pfam" id="PF13347">
    <property type="entry name" value="MFS_2"/>
    <property type="match status" value="1"/>
</dbReference>
<accession>A0A2T2P0S0</accession>
<dbReference type="OrthoDB" id="28755at2759"/>